<dbReference type="PANTHER" id="PTHR46796:SF6">
    <property type="entry name" value="ARAC SUBFAMILY"/>
    <property type="match status" value="1"/>
</dbReference>
<dbReference type="Proteomes" id="UP000320338">
    <property type="component" value="Unassembled WGS sequence"/>
</dbReference>
<dbReference type="InterPro" id="IPR018060">
    <property type="entry name" value="HTH_AraC"/>
</dbReference>
<dbReference type="Pfam" id="PF14525">
    <property type="entry name" value="AraC_binding_2"/>
    <property type="match status" value="1"/>
</dbReference>
<dbReference type="Gene3D" id="1.10.10.60">
    <property type="entry name" value="Homeodomain-like"/>
    <property type="match status" value="1"/>
</dbReference>
<dbReference type="EMBL" id="BJNG01000039">
    <property type="protein sequence ID" value="GEC22098.1"/>
    <property type="molecule type" value="Genomic_DNA"/>
</dbReference>
<keyword evidence="1" id="KW-0805">Transcription regulation</keyword>
<keyword evidence="6" id="KW-1185">Reference proteome</keyword>
<evidence type="ECO:0000256" key="2">
    <source>
        <dbReference type="ARBA" id="ARBA00023125"/>
    </source>
</evidence>
<dbReference type="Pfam" id="PF12833">
    <property type="entry name" value="HTH_18"/>
    <property type="match status" value="1"/>
</dbReference>
<reference evidence="5 6" key="1">
    <citation type="submission" date="2019-06" db="EMBL/GenBank/DDBJ databases">
        <title>Whole genome shotgun sequence of Pseudonocardia hydrocarbonoxydans NBRC 14498.</title>
        <authorList>
            <person name="Hosoyama A."/>
            <person name="Uohara A."/>
            <person name="Ohji S."/>
            <person name="Ichikawa N."/>
        </authorList>
    </citation>
    <scope>NUCLEOTIDE SEQUENCE [LARGE SCALE GENOMIC DNA]</scope>
    <source>
        <strain evidence="5 6">NBRC 14498</strain>
    </source>
</reference>
<dbReference type="GO" id="GO:0043565">
    <property type="term" value="F:sequence-specific DNA binding"/>
    <property type="evidence" value="ECO:0007669"/>
    <property type="project" value="InterPro"/>
</dbReference>
<dbReference type="PANTHER" id="PTHR46796">
    <property type="entry name" value="HTH-TYPE TRANSCRIPTIONAL ACTIVATOR RHAS-RELATED"/>
    <property type="match status" value="1"/>
</dbReference>
<dbReference type="InterPro" id="IPR035418">
    <property type="entry name" value="AraC-bd_2"/>
</dbReference>
<organism evidence="5 6">
    <name type="scientific">Pseudonocardia hydrocarbonoxydans</name>
    <dbReference type="NCBI Taxonomy" id="76726"/>
    <lineage>
        <taxon>Bacteria</taxon>
        <taxon>Bacillati</taxon>
        <taxon>Actinomycetota</taxon>
        <taxon>Actinomycetes</taxon>
        <taxon>Pseudonocardiales</taxon>
        <taxon>Pseudonocardiaceae</taxon>
        <taxon>Pseudonocardia</taxon>
    </lineage>
</organism>
<evidence type="ECO:0000256" key="3">
    <source>
        <dbReference type="ARBA" id="ARBA00023163"/>
    </source>
</evidence>
<evidence type="ECO:0000313" key="6">
    <source>
        <dbReference type="Proteomes" id="UP000320338"/>
    </source>
</evidence>
<evidence type="ECO:0000256" key="1">
    <source>
        <dbReference type="ARBA" id="ARBA00023015"/>
    </source>
</evidence>
<protein>
    <recommendedName>
        <fullName evidence="4">HTH araC/xylS-type domain-containing protein</fullName>
    </recommendedName>
</protein>
<dbReference type="InterPro" id="IPR050204">
    <property type="entry name" value="AraC_XylS_family_regulators"/>
</dbReference>
<dbReference type="SMART" id="SM00342">
    <property type="entry name" value="HTH_ARAC"/>
    <property type="match status" value="1"/>
</dbReference>
<dbReference type="RefSeq" id="WP_218030276.1">
    <property type="nucleotide sequence ID" value="NZ_BAAARZ010000013.1"/>
</dbReference>
<dbReference type="InterPro" id="IPR018062">
    <property type="entry name" value="HTH_AraC-typ_CS"/>
</dbReference>
<name>A0A4Y3WU90_9PSEU</name>
<dbReference type="PROSITE" id="PS01124">
    <property type="entry name" value="HTH_ARAC_FAMILY_2"/>
    <property type="match status" value="1"/>
</dbReference>
<gene>
    <name evidence="5" type="ORF">PHY01_43810</name>
</gene>
<accession>A0A4Y3WU90</accession>
<dbReference type="SUPFAM" id="SSF46689">
    <property type="entry name" value="Homeodomain-like"/>
    <property type="match status" value="1"/>
</dbReference>
<evidence type="ECO:0000313" key="5">
    <source>
        <dbReference type="EMBL" id="GEC22098.1"/>
    </source>
</evidence>
<dbReference type="InterPro" id="IPR009057">
    <property type="entry name" value="Homeodomain-like_sf"/>
</dbReference>
<proteinExistence type="predicted"/>
<keyword evidence="2" id="KW-0238">DNA-binding</keyword>
<dbReference type="PROSITE" id="PS00041">
    <property type="entry name" value="HTH_ARAC_FAMILY_1"/>
    <property type="match status" value="1"/>
</dbReference>
<evidence type="ECO:0000259" key="4">
    <source>
        <dbReference type="PROSITE" id="PS01124"/>
    </source>
</evidence>
<dbReference type="AlphaFoldDB" id="A0A4Y3WU90"/>
<dbReference type="GO" id="GO:0003700">
    <property type="term" value="F:DNA-binding transcription factor activity"/>
    <property type="evidence" value="ECO:0007669"/>
    <property type="project" value="InterPro"/>
</dbReference>
<keyword evidence="3" id="KW-0804">Transcription</keyword>
<feature type="domain" description="HTH araC/xylS-type" evidence="4">
    <location>
        <begin position="205"/>
        <end position="305"/>
    </location>
</feature>
<sequence length="307" mass="33413">MTGTWTLEQWPVAERPDAWRHLVSRTHLPWRLDAERDADPAAVASITARPLDGLTLVDCSAGRCSGRRGRSEIGSTDGEYLAVLTVLDGCEHIAQGERRIVLRRGEALAWSSSQPLRFAIPQRLRKRTLLVPRARLAGGRPVDVERATVLSGPAGRLLVDHLAAVAAVGELPGPAAAAAATAALELLAAALPGDAPEVDAEPRWERVRDHIEEHLADPLLRPHTIAAAHAISVRALYLLFERRGETVSGYVRDRRLARARADLARLGPATTVARTAHRWGFADQAGFSRAFRRRYGCPPNAVRLGRA</sequence>
<comment type="caution">
    <text evidence="5">The sequence shown here is derived from an EMBL/GenBank/DDBJ whole genome shotgun (WGS) entry which is preliminary data.</text>
</comment>